<protein>
    <submittedName>
        <fullName evidence="2">Uncharacterized protein</fullName>
    </submittedName>
</protein>
<gene>
    <name evidence="2" type="ORF">RI060_04005</name>
</gene>
<evidence type="ECO:0000313" key="2">
    <source>
        <dbReference type="EMBL" id="WND16571.1"/>
    </source>
</evidence>
<reference evidence="2 3" key="1">
    <citation type="submission" date="2023-09" db="EMBL/GenBank/DDBJ databases">
        <title>The genome sequence of Streptomyces anthocyanicus.</title>
        <authorList>
            <person name="Mo P."/>
        </authorList>
    </citation>
    <scope>NUCLEOTIDE SEQUENCE [LARGE SCALE GENOMIC DNA]</scope>
    <source>
        <strain evidence="2 3">JCM 4387</strain>
    </source>
</reference>
<accession>A0ABY9U2N9</accession>
<organism evidence="2 3">
    <name type="scientific">Streptomyces violaceus</name>
    <name type="common">Streptomyces venezuelae</name>
    <dbReference type="NCBI Taxonomy" id="1936"/>
    <lineage>
        <taxon>Bacteria</taxon>
        <taxon>Bacillati</taxon>
        <taxon>Actinomycetota</taxon>
        <taxon>Actinomycetes</taxon>
        <taxon>Kitasatosporales</taxon>
        <taxon>Streptomycetaceae</taxon>
        <taxon>Streptomyces</taxon>
    </lineage>
</organism>
<keyword evidence="3" id="KW-1185">Reference proteome</keyword>
<evidence type="ECO:0000256" key="1">
    <source>
        <dbReference type="SAM" id="MobiDB-lite"/>
    </source>
</evidence>
<feature type="region of interest" description="Disordered" evidence="1">
    <location>
        <begin position="29"/>
        <end position="62"/>
    </location>
</feature>
<evidence type="ECO:0000313" key="3">
    <source>
        <dbReference type="Proteomes" id="UP001249394"/>
    </source>
</evidence>
<proteinExistence type="predicted"/>
<name>A0ABY9U2N9_STRVL</name>
<sequence length="62" mass="6272">MADVFAKALTVGGTGLGPARQLLASMNQNGEVPKETSPLNGPARKVPMDDECPVGRGHGGGL</sequence>
<dbReference type="Proteomes" id="UP001249394">
    <property type="component" value="Chromosome"/>
</dbReference>
<dbReference type="EMBL" id="CP134213">
    <property type="protein sequence ID" value="WND16571.1"/>
    <property type="molecule type" value="Genomic_DNA"/>
</dbReference>